<proteinExistence type="predicted"/>
<dbReference type="AlphaFoldDB" id="A0AA38I071"/>
<keyword evidence="7" id="KW-1015">Disulfide bond</keyword>
<comment type="caution">
    <text evidence="8">The sequence shown here is derived from an EMBL/GenBank/DDBJ whole genome shotgun (WGS) entry which is preliminary data.</text>
</comment>
<dbReference type="GO" id="GO:0042742">
    <property type="term" value="P:defense response to bacterium"/>
    <property type="evidence" value="ECO:0007669"/>
    <property type="project" value="UniProtKB-KW"/>
</dbReference>
<reference evidence="8" key="1">
    <citation type="journal article" date="2023" name="G3 (Bethesda)">
        <title>Whole genome assemblies of Zophobas morio and Tenebrio molitor.</title>
        <authorList>
            <person name="Kaur S."/>
            <person name="Stinson S.A."/>
            <person name="diCenzo G.C."/>
        </authorList>
    </citation>
    <scope>NUCLEOTIDE SEQUENCE</scope>
    <source>
        <strain evidence="8">QUZm001</strain>
    </source>
</reference>
<dbReference type="CDD" id="cd16890">
    <property type="entry name" value="lyz_i"/>
    <property type="match status" value="1"/>
</dbReference>
<feature type="disulfide bond" evidence="7">
    <location>
        <begin position="5"/>
        <end position="11"/>
    </location>
</feature>
<keyword evidence="5" id="KW-0378">Hydrolase</keyword>
<dbReference type="EC" id="3.2.1.17" evidence="2"/>
<evidence type="ECO:0000256" key="3">
    <source>
        <dbReference type="ARBA" id="ARBA00022529"/>
    </source>
</evidence>
<gene>
    <name evidence="8" type="ORF">Zmor_024186</name>
</gene>
<accession>A0AA38I071</accession>
<evidence type="ECO:0000313" key="9">
    <source>
        <dbReference type="Proteomes" id="UP001168821"/>
    </source>
</evidence>
<feature type="disulfide bond" evidence="7">
    <location>
        <begin position="3"/>
        <end position="116"/>
    </location>
</feature>
<protein>
    <recommendedName>
        <fullName evidence="2">lysozyme</fullName>
        <ecNumber evidence="2">3.2.1.17</ecNumber>
    </recommendedName>
</protein>
<evidence type="ECO:0000256" key="5">
    <source>
        <dbReference type="ARBA" id="ARBA00022801"/>
    </source>
</evidence>
<dbReference type="GO" id="GO:0031640">
    <property type="term" value="P:killing of cells of another organism"/>
    <property type="evidence" value="ECO:0007669"/>
    <property type="project" value="UniProtKB-KW"/>
</dbReference>
<evidence type="ECO:0000256" key="2">
    <source>
        <dbReference type="ARBA" id="ARBA00012732"/>
    </source>
</evidence>
<dbReference type="Pfam" id="PF05497">
    <property type="entry name" value="Destabilase"/>
    <property type="match status" value="1"/>
</dbReference>
<dbReference type="EMBL" id="JALNTZ010000007">
    <property type="protein sequence ID" value="KAJ3646605.1"/>
    <property type="molecule type" value="Genomic_DNA"/>
</dbReference>
<evidence type="ECO:0000313" key="8">
    <source>
        <dbReference type="EMBL" id="KAJ3646605.1"/>
    </source>
</evidence>
<dbReference type="PROSITE" id="PS51909">
    <property type="entry name" value="LYSOZYME_I"/>
    <property type="match status" value="1"/>
</dbReference>
<dbReference type="PANTHER" id="PTHR11195:SF22">
    <property type="entry name" value="LYSOZYME"/>
    <property type="match status" value="1"/>
</dbReference>
<evidence type="ECO:0000256" key="6">
    <source>
        <dbReference type="ARBA" id="ARBA00023295"/>
    </source>
</evidence>
<keyword evidence="6" id="KW-0326">Glycosidase</keyword>
<keyword evidence="4" id="KW-0081">Bacteriolytic enzyme</keyword>
<dbReference type="InterPro" id="IPR008597">
    <property type="entry name" value="Invert_lysozyme"/>
</dbReference>
<dbReference type="GO" id="GO:0003796">
    <property type="term" value="F:lysozyme activity"/>
    <property type="evidence" value="ECO:0007669"/>
    <property type="project" value="UniProtKB-EC"/>
</dbReference>
<comment type="catalytic activity">
    <reaction evidence="1">
        <text>Hydrolysis of (1-&gt;4)-beta-linkages between N-acetylmuramic acid and N-acetyl-D-glucosamine residues in a peptidoglycan and between N-acetyl-D-glucosamine residues in chitodextrins.</text>
        <dbReference type="EC" id="3.2.1.17"/>
    </reaction>
</comment>
<keyword evidence="3" id="KW-0929">Antimicrobial</keyword>
<evidence type="ECO:0000256" key="4">
    <source>
        <dbReference type="ARBA" id="ARBA00022638"/>
    </source>
</evidence>
<evidence type="ECO:0000256" key="7">
    <source>
        <dbReference type="PIRSR" id="PIRSR608597-3"/>
    </source>
</evidence>
<dbReference type="Gene3D" id="1.10.530.10">
    <property type="match status" value="1"/>
</dbReference>
<organism evidence="8 9">
    <name type="scientific">Zophobas morio</name>
    <dbReference type="NCBI Taxonomy" id="2755281"/>
    <lineage>
        <taxon>Eukaryota</taxon>
        <taxon>Metazoa</taxon>
        <taxon>Ecdysozoa</taxon>
        <taxon>Arthropoda</taxon>
        <taxon>Hexapoda</taxon>
        <taxon>Insecta</taxon>
        <taxon>Pterygota</taxon>
        <taxon>Neoptera</taxon>
        <taxon>Endopterygota</taxon>
        <taxon>Coleoptera</taxon>
        <taxon>Polyphaga</taxon>
        <taxon>Cucujiformia</taxon>
        <taxon>Tenebrionidae</taxon>
        <taxon>Zophobas</taxon>
    </lineage>
</organism>
<feature type="disulfide bond" evidence="7">
    <location>
        <begin position="54"/>
        <end position="60"/>
    </location>
</feature>
<name>A0AA38I071_9CUCU</name>
<evidence type="ECO:0000256" key="1">
    <source>
        <dbReference type="ARBA" id="ARBA00000632"/>
    </source>
</evidence>
<dbReference type="PANTHER" id="PTHR11195">
    <property type="entry name" value="DESTABILASE-RELATED"/>
    <property type="match status" value="1"/>
</dbReference>
<sequence>MNCLCQTMSHCVVDDNCTGAACGPFRINREYWAASGKPVIHYGVPDIDNEYNKCVKNWGCSVRSVLGYLSRFQQDCNGNGKFDCYDYIATHLFGPHECRKKKLTGEYLQRYQSCDCGKIPDCH</sequence>
<dbReference type="Proteomes" id="UP001168821">
    <property type="component" value="Unassembled WGS sequence"/>
</dbReference>
<keyword evidence="9" id="KW-1185">Reference proteome</keyword>